<dbReference type="PANTHER" id="PTHR43464">
    <property type="entry name" value="METHYLTRANSFERASE"/>
    <property type="match status" value="1"/>
</dbReference>
<dbReference type="InterPro" id="IPR029063">
    <property type="entry name" value="SAM-dependent_MTases_sf"/>
</dbReference>
<organism evidence="5 6">
    <name type="scientific">Variovorax terrae</name>
    <dbReference type="NCBI Taxonomy" id="2923278"/>
    <lineage>
        <taxon>Bacteria</taxon>
        <taxon>Pseudomonadati</taxon>
        <taxon>Pseudomonadota</taxon>
        <taxon>Betaproteobacteria</taxon>
        <taxon>Burkholderiales</taxon>
        <taxon>Comamonadaceae</taxon>
        <taxon>Variovorax</taxon>
    </lineage>
</organism>
<dbReference type="PANTHER" id="PTHR43464:SF19">
    <property type="entry name" value="UBIQUINONE BIOSYNTHESIS O-METHYLTRANSFERASE, MITOCHONDRIAL"/>
    <property type="match status" value="1"/>
</dbReference>
<proteinExistence type="predicted"/>
<evidence type="ECO:0000313" key="5">
    <source>
        <dbReference type="EMBL" id="MCJ0763751.1"/>
    </source>
</evidence>
<gene>
    <name evidence="5" type="ORF">MMF98_11095</name>
</gene>
<feature type="domain" description="Methyltransferase" evidence="4">
    <location>
        <begin position="46"/>
        <end position="141"/>
    </location>
</feature>
<dbReference type="GO" id="GO:0032259">
    <property type="term" value="P:methylation"/>
    <property type="evidence" value="ECO:0007669"/>
    <property type="project" value="UniProtKB-KW"/>
</dbReference>
<reference evidence="5" key="1">
    <citation type="submission" date="2022-03" db="EMBL/GenBank/DDBJ databases">
        <authorList>
            <person name="Woo C.Y."/>
        </authorList>
    </citation>
    <scope>NUCLEOTIDE SEQUENCE</scope>
    <source>
        <strain evidence="5">CYS-02</strain>
    </source>
</reference>
<keyword evidence="2" id="KW-0808">Transferase</keyword>
<evidence type="ECO:0000256" key="2">
    <source>
        <dbReference type="ARBA" id="ARBA00022679"/>
    </source>
</evidence>
<dbReference type="Pfam" id="PF13649">
    <property type="entry name" value="Methyltransf_25"/>
    <property type="match status" value="1"/>
</dbReference>
<keyword evidence="1 5" id="KW-0489">Methyltransferase</keyword>
<sequence>MQNIYDDPRFFAGYAALRESGLGLNEVLEQPALASLLPPSLAGLSVLDLGCGAGGFARAACSAGARAVVGLDPSERMLAVARSRTPAALPIQWLQQPVEALRPGLAPGAAPFNLVVSSLALHYVPDYADALARIASVMAPGARLAFSVEHPMCTALAAQQWHAGPDGQPQHWPVDGYRDEGARDTHWFIDGVRKYHRCTDTYVNGLLDAGLRLVRLLEPAPAADAIERRPDLALHRRSPPFLLLAADKPG</sequence>
<dbReference type="InterPro" id="IPR041698">
    <property type="entry name" value="Methyltransf_25"/>
</dbReference>
<evidence type="ECO:0000256" key="1">
    <source>
        <dbReference type="ARBA" id="ARBA00022603"/>
    </source>
</evidence>
<dbReference type="Proteomes" id="UP001139447">
    <property type="component" value="Unassembled WGS sequence"/>
</dbReference>
<comment type="caution">
    <text evidence="5">The sequence shown here is derived from an EMBL/GenBank/DDBJ whole genome shotgun (WGS) entry which is preliminary data.</text>
</comment>
<dbReference type="Gene3D" id="3.40.50.150">
    <property type="entry name" value="Vaccinia Virus protein VP39"/>
    <property type="match status" value="1"/>
</dbReference>
<dbReference type="SUPFAM" id="SSF53335">
    <property type="entry name" value="S-adenosyl-L-methionine-dependent methyltransferases"/>
    <property type="match status" value="1"/>
</dbReference>
<keyword evidence="3" id="KW-0949">S-adenosyl-L-methionine</keyword>
<name>A0A9X1VTW1_9BURK</name>
<dbReference type="AlphaFoldDB" id="A0A9X1VTW1"/>
<dbReference type="CDD" id="cd02440">
    <property type="entry name" value="AdoMet_MTases"/>
    <property type="match status" value="1"/>
</dbReference>
<accession>A0A9X1VTW1</accession>
<dbReference type="GO" id="GO:0008168">
    <property type="term" value="F:methyltransferase activity"/>
    <property type="evidence" value="ECO:0007669"/>
    <property type="project" value="UniProtKB-KW"/>
</dbReference>
<protein>
    <submittedName>
        <fullName evidence="5">Class I SAM-dependent methyltransferase</fullName>
    </submittedName>
</protein>
<evidence type="ECO:0000256" key="3">
    <source>
        <dbReference type="ARBA" id="ARBA00022691"/>
    </source>
</evidence>
<evidence type="ECO:0000313" key="6">
    <source>
        <dbReference type="Proteomes" id="UP001139447"/>
    </source>
</evidence>
<dbReference type="RefSeq" id="WP_243306328.1">
    <property type="nucleotide sequence ID" value="NZ_JALGBI010000001.1"/>
</dbReference>
<evidence type="ECO:0000259" key="4">
    <source>
        <dbReference type="Pfam" id="PF13649"/>
    </source>
</evidence>
<dbReference type="EMBL" id="JALGBI010000001">
    <property type="protein sequence ID" value="MCJ0763751.1"/>
    <property type="molecule type" value="Genomic_DNA"/>
</dbReference>
<keyword evidence="6" id="KW-1185">Reference proteome</keyword>